<proteinExistence type="predicted"/>
<evidence type="ECO:0000313" key="1">
    <source>
        <dbReference type="EMBL" id="KAI2387783.1"/>
    </source>
</evidence>
<protein>
    <submittedName>
        <fullName evidence="1">Uncharacterized protein</fullName>
    </submittedName>
</protein>
<organism evidence="1">
    <name type="scientific">Ophidiomyces ophidiicola</name>
    <dbReference type="NCBI Taxonomy" id="1387563"/>
    <lineage>
        <taxon>Eukaryota</taxon>
        <taxon>Fungi</taxon>
        <taxon>Dikarya</taxon>
        <taxon>Ascomycota</taxon>
        <taxon>Pezizomycotina</taxon>
        <taxon>Eurotiomycetes</taxon>
        <taxon>Eurotiomycetidae</taxon>
        <taxon>Onygenales</taxon>
        <taxon>Onygenaceae</taxon>
        <taxon>Ophidiomyces</taxon>
    </lineage>
</organism>
<reference evidence="1" key="1">
    <citation type="journal article" date="2022" name="bioRxiv">
        <title>Population genetic analysis of Ophidiomyces ophidiicola, the causative agent of snake fungal disease, indicates recent introductions to the USA.</title>
        <authorList>
            <person name="Ladner J.T."/>
            <person name="Palmer J.M."/>
            <person name="Ettinger C.L."/>
            <person name="Stajich J.E."/>
            <person name="Farrell T.M."/>
            <person name="Glorioso B.M."/>
            <person name="Lawson B."/>
            <person name="Price S.J."/>
            <person name="Stengle A.G."/>
            <person name="Grear D.A."/>
            <person name="Lorch J.M."/>
        </authorList>
    </citation>
    <scope>NUCLEOTIDE SEQUENCE</scope>
    <source>
        <strain evidence="1">NWHC 24266-5</strain>
    </source>
</reference>
<name>A0ACB8UXT8_9EURO</name>
<dbReference type="EMBL" id="JALBCA010000036">
    <property type="protein sequence ID" value="KAI2387783.1"/>
    <property type="molecule type" value="Genomic_DNA"/>
</dbReference>
<sequence>MAAVTVDEFRATLEAAINRRKCRYSNFFAFHFRWADDNTGAERDEKSFEDMARLMGFPVVDTYVIPDGTLAPGREVSDRIFKIFRDAETAPGESIVMIHYSGHGGPNNLNELALHSRYGKNIAMERIIGYMIPSENVDTHVDVIMILDCCYSFLASRTLKQESRVFEILTAGSNNDAAAFSAGVRNSFTSKLLVEIHSRAQAGDTFVEMADVMDTLRKTSPLKKPGYASRLGAGSATLPLFPGLASTANTSHPQEPGMLATFSLHVSKIFNNVELEDIAMWLSNMPKVKGASLKLEGIKITNSMIFIFEASCVSYYRVCGLPGVTLICENLPVNFDWLLHRGYPRARIPS</sequence>
<gene>
    <name evidence="1" type="ORF">LOY88_002928</name>
</gene>
<comment type="caution">
    <text evidence="1">The sequence shown here is derived from an EMBL/GenBank/DDBJ whole genome shotgun (WGS) entry which is preliminary data.</text>
</comment>
<accession>A0ACB8UXT8</accession>